<evidence type="ECO:0008006" key="3">
    <source>
        <dbReference type="Google" id="ProtNLM"/>
    </source>
</evidence>
<dbReference type="AlphaFoldDB" id="A0A563VZW9"/>
<dbReference type="EMBL" id="CAACVJ010000457">
    <property type="protein sequence ID" value="VEP16917.1"/>
    <property type="molecule type" value="Genomic_DNA"/>
</dbReference>
<keyword evidence="2" id="KW-1185">Reference proteome</keyword>
<reference evidence="1 2" key="1">
    <citation type="submission" date="2019-01" db="EMBL/GenBank/DDBJ databases">
        <authorList>
            <person name="Brito A."/>
        </authorList>
    </citation>
    <scope>NUCLEOTIDE SEQUENCE [LARGE SCALE GENOMIC DNA]</scope>
    <source>
        <strain evidence="1">1</strain>
    </source>
</reference>
<dbReference type="Proteomes" id="UP000320055">
    <property type="component" value="Unassembled WGS sequence"/>
</dbReference>
<name>A0A563VZW9_9CYAN</name>
<dbReference type="Pfam" id="PF05973">
    <property type="entry name" value="Gp49"/>
    <property type="match status" value="1"/>
</dbReference>
<protein>
    <recommendedName>
        <fullName evidence="3">Phage-related protein</fullName>
    </recommendedName>
</protein>
<dbReference type="InterPro" id="IPR009241">
    <property type="entry name" value="HigB-like"/>
</dbReference>
<proteinExistence type="predicted"/>
<evidence type="ECO:0000313" key="2">
    <source>
        <dbReference type="Proteomes" id="UP000320055"/>
    </source>
</evidence>
<gene>
    <name evidence="1" type="ORF">H1P_510020</name>
</gene>
<accession>A0A563VZW9</accession>
<evidence type="ECO:0000313" key="1">
    <source>
        <dbReference type="EMBL" id="VEP16917.1"/>
    </source>
</evidence>
<organism evidence="1 2">
    <name type="scientific">Hyella patelloides LEGE 07179</name>
    <dbReference type="NCBI Taxonomy" id="945734"/>
    <lineage>
        <taxon>Bacteria</taxon>
        <taxon>Bacillati</taxon>
        <taxon>Cyanobacteriota</taxon>
        <taxon>Cyanophyceae</taxon>
        <taxon>Pleurocapsales</taxon>
        <taxon>Hyellaceae</taxon>
        <taxon>Hyella</taxon>
    </lineage>
</organism>
<sequence length="69" mass="8175">MSIVGKGVEEIRIKTGEAYRIFYVARFSEAVYVLHAFNKTMQKTSKQDIEIGKQRYQVMIEFRKQLKEN</sequence>